<proteinExistence type="predicted"/>
<protein>
    <submittedName>
        <fullName evidence="3">Ribosomal protein S18 acetylase RimI-like enzyme</fullName>
    </submittedName>
</protein>
<comment type="caution">
    <text evidence="3">The sequence shown here is derived from an EMBL/GenBank/DDBJ whole genome shotgun (WGS) entry which is preliminary data.</text>
</comment>
<dbReference type="InterPro" id="IPR050769">
    <property type="entry name" value="NAT_camello-type"/>
</dbReference>
<organism evidence="3 4">
    <name type="scientific">Saccharothrix tamanrassetensis</name>
    <dbReference type="NCBI Taxonomy" id="1051531"/>
    <lineage>
        <taxon>Bacteria</taxon>
        <taxon>Bacillati</taxon>
        <taxon>Actinomycetota</taxon>
        <taxon>Actinomycetes</taxon>
        <taxon>Pseudonocardiales</taxon>
        <taxon>Pseudonocardiaceae</taxon>
        <taxon>Saccharothrix</taxon>
    </lineage>
</organism>
<keyword evidence="4" id="KW-1185">Reference proteome</keyword>
<dbReference type="GO" id="GO:0008080">
    <property type="term" value="F:N-acetyltransferase activity"/>
    <property type="evidence" value="ECO:0007669"/>
    <property type="project" value="InterPro"/>
</dbReference>
<dbReference type="PROSITE" id="PS51186">
    <property type="entry name" value="GNAT"/>
    <property type="match status" value="1"/>
</dbReference>
<dbReference type="PANTHER" id="PTHR13947">
    <property type="entry name" value="GNAT FAMILY N-ACETYLTRANSFERASE"/>
    <property type="match status" value="1"/>
</dbReference>
<evidence type="ECO:0000256" key="1">
    <source>
        <dbReference type="ARBA" id="ARBA00022679"/>
    </source>
</evidence>
<dbReference type="InterPro" id="IPR016181">
    <property type="entry name" value="Acyl_CoA_acyltransferase"/>
</dbReference>
<evidence type="ECO:0000259" key="2">
    <source>
        <dbReference type="PROSITE" id="PS51186"/>
    </source>
</evidence>
<keyword evidence="3" id="KW-0689">Ribosomal protein</keyword>
<dbReference type="SUPFAM" id="SSF55729">
    <property type="entry name" value="Acyl-CoA N-acyltransferases (Nat)"/>
    <property type="match status" value="1"/>
</dbReference>
<evidence type="ECO:0000313" key="3">
    <source>
        <dbReference type="EMBL" id="MBB5960332.1"/>
    </source>
</evidence>
<keyword evidence="1" id="KW-0808">Transferase</keyword>
<accession>A0A841CPH5</accession>
<dbReference type="PANTHER" id="PTHR13947:SF37">
    <property type="entry name" value="LD18367P"/>
    <property type="match status" value="1"/>
</dbReference>
<dbReference type="RefSeq" id="WP_221457177.1">
    <property type="nucleotide sequence ID" value="NZ_JACHJN010000015.1"/>
</dbReference>
<dbReference type="EMBL" id="JACHJN010000015">
    <property type="protein sequence ID" value="MBB5960332.1"/>
    <property type="molecule type" value="Genomic_DNA"/>
</dbReference>
<name>A0A841CPH5_9PSEU</name>
<dbReference type="Proteomes" id="UP000547510">
    <property type="component" value="Unassembled WGS sequence"/>
</dbReference>
<evidence type="ECO:0000313" key="4">
    <source>
        <dbReference type="Proteomes" id="UP000547510"/>
    </source>
</evidence>
<reference evidence="3 4" key="1">
    <citation type="submission" date="2020-08" db="EMBL/GenBank/DDBJ databases">
        <title>Genomic Encyclopedia of Type Strains, Phase III (KMG-III): the genomes of soil and plant-associated and newly described type strains.</title>
        <authorList>
            <person name="Whitman W."/>
        </authorList>
    </citation>
    <scope>NUCLEOTIDE SEQUENCE [LARGE SCALE GENOMIC DNA]</scope>
    <source>
        <strain evidence="3 4">CECT 8640</strain>
    </source>
</reference>
<keyword evidence="3" id="KW-0687">Ribonucleoprotein</keyword>
<sequence>MDLHYRPISPADDLTLDDSFTTDTVFEVRSAPLGFQLEPTPVDPPLRKVFPPDDDDPPADGFVAVDDELRGFISVEIADWHRRLVVRQLTVAPSHRGRGVGRRLMELALDHGRDNGARTVWLETSNVNVPAIRAYQRMGFALAGLDTTLYRGTPAEGEVALYLAKPL</sequence>
<dbReference type="AlphaFoldDB" id="A0A841CPH5"/>
<dbReference type="GO" id="GO:0005840">
    <property type="term" value="C:ribosome"/>
    <property type="evidence" value="ECO:0007669"/>
    <property type="project" value="UniProtKB-KW"/>
</dbReference>
<gene>
    <name evidence="3" type="ORF">FHS29_006955</name>
</gene>
<dbReference type="InterPro" id="IPR000182">
    <property type="entry name" value="GNAT_dom"/>
</dbReference>
<dbReference type="Gene3D" id="3.40.630.30">
    <property type="match status" value="1"/>
</dbReference>
<dbReference type="Pfam" id="PF00583">
    <property type="entry name" value="Acetyltransf_1"/>
    <property type="match status" value="1"/>
</dbReference>
<feature type="domain" description="N-acetyltransferase" evidence="2">
    <location>
        <begin position="20"/>
        <end position="167"/>
    </location>
</feature>
<dbReference type="CDD" id="cd04301">
    <property type="entry name" value="NAT_SF"/>
    <property type="match status" value="1"/>
</dbReference>